<evidence type="ECO:0000313" key="3">
    <source>
        <dbReference type="EMBL" id="PJO76296.1"/>
    </source>
</evidence>
<dbReference type="EMBL" id="PGOZ01000006">
    <property type="protein sequence ID" value="PJI32843.1"/>
    <property type="molecule type" value="Genomic_DNA"/>
</dbReference>
<name>A0A2H9YUE6_9GAMM</name>
<evidence type="ECO:0000313" key="4">
    <source>
        <dbReference type="Proteomes" id="UP000242351"/>
    </source>
</evidence>
<comment type="similarity">
    <text evidence="1">Belongs to the glycosyltransferase 20 family.</text>
</comment>
<reference evidence="2 4" key="3">
    <citation type="submission" date="2017-12" db="EMBL/GenBank/DDBJ databases">
        <title>Revising the taxonomy of the Acinetobacter lwoffii group: the description of Acinetobacter pseudolwoffii sp. nov. and emended description of Acinetobacter lwoffii.</title>
        <authorList>
            <person name="Nemec A."/>
        </authorList>
    </citation>
    <scope>NUCLEOTIDE SEQUENCE [LARGE SCALE GENOMIC DNA]</scope>
    <source>
        <strain evidence="2 4">ANC 5347</strain>
    </source>
</reference>
<dbReference type="AlphaFoldDB" id="A0A2H9YUE6"/>
<dbReference type="PANTHER" id="PTHR10788:SF106">
    <property type="entry name" value="BCDNA.GH08860"/>
    <property type="match status" value="1"/>
</dbReference>
<evidence type="ECO:0000313" key="2">
    <source>
        <dbReference type="EMBL" id="PJI32843.1"/>
    </source>
</evidence>
<protein>
    <submittedName>
        <fullName evidence="3">Trehalose-6-phosphate synthase</fullName>
    </submittedName>
</protein>
<sequence length="477" mass="55465">MSKLIVLSNRVNLPNPDNTQAGGLAVALQDALQDIGGIWVGWNGSRVDHGKEQKFQILKHQNVEYHTSPLTEPQYQGFYCGFANNALWPLMHDQHQLVDYQPQDFKTYKDVNLRFAKHLKQVASPHDIIWIHDYHFLSVAHYCRKLGMRNRIGFFLHIPFPELKLWQTLPAYQDLAHHLAHFDVLGFQTPRDQKNCIQFLEQTLKIKHRHDEILNYQSRRIYVKCYPIGVHPVQLQNQAADSQLSKLPFDLETVRPYKRIISVDRIDYSKGLLEKIGSLQSLLEDQPEFKHQFQQLQIACPCRLDVKTYKNLYEQFQSAVQELNTQHGTADWQPFDCSYETLGHEALMQLYRKADICWVNSIRDGMNLVAKEYIAAQNPLDPGVLILSKYAGAAEQMKEALLVDPYEHDSMSKALKKALRMSKSERLERYRYLSQGLKNFDIIRWRDQFITDLKKSQSVRIYRPVASGISTQFSVHA</sequence>
<dbReference type="InterPro" id="IPR001830">
    <property type="entry name" value="Glyco_trans_20"/>
</dbReference>
<dbReference type="GO" id="GO:0005992">
    <property type="term" value="P:trehalose biosynthetic process"/>
    <property type="evidence" value="ECO:0007669"/>
    <property type="project" value="InterPro"/>
</dbReference>
<dbReference type="SUPFAM" id="SSF53756">
    <property type="entry name" value="UDP-Glycosyltransferase/glycogen phosphorylase"/>
    <property type="match status" value="1"/>
</dbReference>
<proteinExistence type="inferred from homology"/>
<dbReference type="Proteomes" id="UP000242351">
    <property type="component" value="Unassembled WGS sequence"/>
</dbReference>
<dbReference type="GO" id="GO:0003825">
    <property type="term" value="F:alpha,alpha-trehalose-phosphate synthase (UDP-forming) activity"/>
    <property type="evidence" value="ECO:0007669"/>
    <property type="project" value="TreeGrafter"/>
</dbReference>
<dbReference type="Proteomes" id="UP000243446">
    <property type="component" value="Unassembled WGS sequence"/>
</dbReference>
<dbReference type="Pfam" id="PF00982">
    <property type="entry name" value="Glyco_transf_20"/>
    <property type="match status" value="1"/>
</dbReference>
<dbReference type="GeneID" id="97177597"/>
<reference evidence="3 5" key="1">
    <citation type="submission" date="2017-11" db="EMBL/GenBank/DDBJ databases">
        <title>Revising the taxonomy of the Acinetobacter lwoffii group: the description of Acinetobacter pseudolwoffii sp. nov. and emended description of Acinetobacter lwoffii.</title>
        <authorList>
            <person name="Nemec A."/>
            <person name="Radolfova-Krizova L."/>
        </authorList>
    </citation>
    <scope>NUCLEOTIDE SEQUENCE [LARGE SCALE GENOMIC DNA]</scope>
    <source>
        <strain evidence="3 5">ANC 5044</strain>
    </source>
</reference>
<dbReference type="RefSeq" id="WP_005096146.1">
    <property type="nucleotide sequence ID" value="NZ_CBDBYO010000010.1"/>
</dbReference>
<evidence type="ECO:0000256" key="1">
    <source>
        <dbReference type="ARBA" id="ARBA00008799"/>
    </source>
</evidence>
<comment type="caution">
    <text evidence="3">The sequence shown here is derived from an EMBL/GenBank/DDBJ whole genome shotgun (WGS) entry which is preliminary data.</text>
</comment>
<dbReference type="PANTHER" id="PTHR10788">
    <property type="entry name" value="TREHALOSE-6-PHOSPHATE SYNTHASE"/>
    <property type="match status" value="1"/>
</dbReference>
<dbReference type="EMBL" id="PHRG01000001">
    <property type="protein sequence ID" value="PJO76296.1"/>
    <property type="molecule type" value="Genomic_DNA"/>
</dbReference>
<accession>A0A2H9YUE6</accession>
<gene>
    <name evidence="2" type="ORF">CU320_06985</name>
    <name evidence="3" type="ORF">CWI32_01205</name>
</gene>
<reference evidence="2 4" key="2">
    <citation type="submission" date="2017-11" db="EMBL/GenBank/DDBJ databases">
        <authorList>
            <person name="Han C.G."/>
        </authorList>
    </citation>
    <scope>NUCLEOTIDE SEQUENCE [LARGE SCALE GENOMIC DNA]</scope>
    <source>
        <strain evidence="2 4">ANC 5347</strain>
    </source>
</reference>
<accession>A0A2H9UMC8</accession>
<dbReference type="Gene3D" id="3.40.50.2000">
    <property type="entry name" value="Glycogen Phosphorylase B"/>
    <property type="match status" value="2"/>
</dbReference>
<evidence type="ECO:0000313" key="5">
    <source>
        <dbReference type="Proteomes" id="UP000243446"/>
    </source>
</evidence>
<organism evidence="3 5">
    <name type="scientific">Acinetobacter pseudolwoffii</name>
    <dbReference type="NCBI Taxonomy" id="2053287"/>
    <lineage>
        <taxon>Bacteria</taxon>
        <taxon>Pseudomonadati</taxon>
        <taxon>Pseudomonadota</taxon>
        <taxon>Gammaproteobacteria</taxon>
        <taxon>Moraxellales</taxon>
        <taxon>Moraxellaceae</taxon>
        <taxon>Acinetobacter</taxon>
    </lineage>
</organism>
<dbReference type="CDD" id="cd03788">
    <property type="entry name" value="GT20_TPS"/>
    <property type="match status" value="1"/>
</dbReference>